<keyword evidence="2" id="KW-1133">Transmembrane helix</keyword>
<feature type="transmembrane region" description="Helical" evidence="2">
    <location>
        <begin position="124"/>
        <end position="146"/>
    </location>
</feature>
<accession>A0AAV5V3B3</accession>
<evidence type="ECO:0000256" key="2">
    <source>
        <dbReference type="SAM" id="Phobius"/>
    </source>
</evidence>
<protein>
    <submittedName>
        <fullName evidence="3">Uncharacterized protein</fullName>
    </submittedName>
</protein>
<keyword evidence="2" id="KW-0812">Transmembrane</keyword>
<evidence type="ECO:0000313" key="3">
    <source>
        <dbReference type="EMBL" id="GMT14075.1"/>
    </source>
</evidence>
<keyword evidence="2" id="KW-0472">Membrane</keyword>
<feature type="transmembrane region" description="Helical" evidence="2">
    <location>
        <begin position="47"/>
        <end position="68"/>
    </location>
</feature>
<comment type="caution">
    <text evidence="3">The sequence shown here is derived from an EMBL/GenBank/DDBJ whole genome shotgun (WGS) entry which is preliminary data.</text>
</comment>
<name>A0AAV5V3B3_9BILA</name>
<reference evidence="3" key="1">
    <citation type="submission" date="2023-10" db="EMBL/GenBank/DDBJ databases">
        <title>Genome assembly of Pristionchus species.</title>
        <authorList>
            <person name="Yoshida K."/>
            <person name="Sommer R.J."/>
        </authorList>
    </citation>
    <scope>NUCLEOTIDE SEQUENCE</scope>
    <source>
        <strain evidence="3">RS5133</strain>
    </source>
</reference>
<feature type="region of interest" description="Disordered" evidence="1">
    <location>
        <begin position="167"/>
        <end position="186"/>
    </location>
</feature>
<organism evidence="3 4">
    <name type="scientific">Pristionchus fissidentatus</name>
    <dbReference type="NCBI Taxonomy" id="1538716"/>
    <lineage>
        <taxon>Eukaryota</taxon>
        <taxon>Metazoa</taxon>
        <taxon>Ecdysozoa</taxon>
        <taxon>Nematoda</taxon>
        <taxon>Chromadorea</taxon>
        <taxon>Rhabditida</taxon>
        <taxon>Rhabditina</taxon>
        <taxon>Diplogasteromorpha</taxon>
        <taxon>Diplogasteroidea</taxon>
        <taxon>Neodiplogasteridae</taxon>
        <taxon>Pristionchus</taxon>
    </lineage>
</organism>
<gene>
    <name evidence="3" type="ORF">PFISCL1PPCAC_5372</name>
</gene>
<evidence type="ECO:0000313" key="4">
    <source>
        <dbReference type="Proteomes" id="UP001432322"/>
    </source>
</evidence>
<evidence type="ECO:0000256" key="1">
    <source>
        <dbReference type="SAM" id="MobiDB-lite"/>
    </source>
</evidence>
<proteinExistence type="predicted"/>
<dbReference type="EMBL" id="BTSY01000002">
    <property type="protein sequence ID" value="GMT14075.1"/>
    <property type="molecule type" value="Genomic_DNA"/>
</dbReference>
<keyword evidence="4" id="KW-1185">Reference proteome</keyword>
<dbReference type="Proteomes" id="UP001432322">
    <property type="component" value="Unassembled WGS sequence"/>
</dbReference>
<feature type="transmembrane region" description="Helical" evidence="2">
    <location>
        <begin position="75"/>
        <end position="104"/>
    </location>
</feature>
<dbReference type="AlphaFoldDB" id="A0AAV5V3B3"/>
<sequence>MSPYAPNDPSYQHCGCCCRMHVTTAAKSFTVFNVIFMGVNCLSDIKVGHPFVVTFRLAAMALTIYAVFWEKRKPLIVFIVYYAIVAGVSIFACVFLAFSFLIAGGNVQRINKGLKDKDMDAEKVIGLVFQVIVYSIVICYYTKILLNFRRYLEERDQVDQPPVVFEARTEEKETDAPPPYDGISKA</sequence>